<dbReference type="Proteomes" id="UP001455709">
    <property type="component" value="Unassembled WGS sequence"/>
</dbReference>
<comment type="caution">
    <text evidence="2">The sequence shown here is derived from an EMBL/GenBank/DDBJ whole genome shotgun (WGS) entry which is preliminary data.</text>
</comment>
<evidence type="ECO:0000256" key="1">
    <source>
        <dbReference type="PROSITE-ProRule" id="PRU00023"/>
    </source>
</evidence>
<organism evidence="2 3">
    <name type="scientific">Chromobacterium vaccinii</name>
    <dbReference type="NCBI Taxonomy" id="1108595"/>
    <lineage>
        <taxon>Bacteria</taxon>
        <taxon>Pseudomonadati</taxon>
        <taxon>Pseudomonadota</taxon>
        <taxon>Betaproteobacteria</taxon>
        <taxon>Neisseriales</taxon>
        <taxon>Chromobacteriaceae</taxon>
        <taxon>Chromobacterium</taxon>
    </lineage>
</organism>
<keyword evidence="3" id="KW-1185">Reference proteome</keyword>
<name>A0ABV0F7M5_9NEIS</name>
<feature type="repeat" description="ANK" evidence="1">
    <location>
        <begin position="106"/>
        <end position="138"/>
    </location>
</feature>
<accession>A0ABV0F7M5</accession>
<dbReference type="InterPro" id="IPR002110">
    <property type="entry name" value="Ankyrin_rpt"/>
</dbReference>
<sequence>MNGEDFINIFEADEELVNGSDVKIKKVIPLIEANQEIDGTPVLFIIADGESTLEYLIKNHPLLLEKKDINGWTLLHAATAGFSDICFDKILNFFKNSKQLNIKDNDGFSPLSIAAKFGNTDKLQKLIVHGATTSTTPLETSPLYQAIININGEDVAIYCLQILSNDIKKISPEEKQSLIEASQKLKMAKLENWIKGTL</sequence>
<dbReference type="EMBL" id="JBDOJC010000001">
    <property type="protein sequence ID" value="MEO2216053.1"/>
    <property type="molecule type" value="Genomic_DNA"/>
</dbReference>
<protein>
    <recommendedName>
        <fullName evidence="4">Ankyrin repeat domain-containing protein</fullName>
    </recommendedName>
</protein>
<evidence type="ECO:0008006" key="4">
    <source>
        <dbReference type="Google" id="ProtNLM"/>
    </source>
</evidence>
<evidence type="ECO:0000313" key="2">
    <source>
        <dbReference type="EMBL" id="MEO2216053.1"/>
    </source>
</evidence>
<dbReference type="Gene3D" id="1.25.40.20">
    <property type="entry name" value="Ankyrin repeat-containing domain"/>
    <property type="match status" value="1"/>
</dbReference>
<dbReference type="PROSITE" id="PS50088">
    <property type="entry name" value="ANK_REPEAT"/>
    <property type="match status" value="1"/>
</dbReference>
<dbReference type="SUPFAM" id="SSF48403">
    <property type="entry name" value="Ankyrin repeat"/>
    <property type="match status" value="1"/>
</dbReference>
<dbReference type="PROSITE" id="PS50297">
    <property type="entry name" value="ANK_REP_REGION"/>
    <property type="match status" value="1"/>
</dbReference>
<proteinExistence type="predicted"/>
<dbReference type="InterPro" id="IPR036770">
    <property type="entry name" value="Ankyrin_rpt-contain_sf"/>
</dbReference>
<evidence type="ECO:0000313" key="3">
    <source>
        <dbReference type="Proteomes" id="UP001455709"/>
    </source>
</evidence>
<keyword evidence="1" id="KW-0040">ANK repeat</keyword>
<dbReference type="RefSeq" id="WP_347369702.1">
    <property type="nucleotide sequence ID" value="NZ_JBDOJC010000001.1"/>
</dbReference>
<reference evidence="2 3" key="1">
    <citation type="submission" date="2024-05" db="EMBL/GenBank/DDBJ databases">
        <authorList>
            <person name="De Oliveira J.P."/>
            <person name="Noriler S.A."/>
            <person name="De Oliveira A.G."/>
            <person name="Sipoli D.S."/>
        </authorList>
    </citation>
    <scope>NUCLEOTIDE SEQUENCE [LARGE SCALE GENOMIC DNA]</scope>
    <source>
        <strain evidence="2 3">LABIM189</strain>
    </source>
</reference>
<gene>
    <name evidence="2" type="ORF">ABGV49_03100</name>
</gene>